<protein>
    <submittedName>
        <fullName evidence="1">Uncharacterized protein</fullName>
    </submittedName>
</protein>
<proteinExistence type="predicted"/>
<comment type="caution">
    <text evidence="1">The sequence shown here is derived from an EMBL/GenBank/DDBJ whole genome shotgun (WGS) entry which is preliminary data.</text>
</comment>
<dbReference type="STRING" id="53326.A0A016RT22"/>
<evidence type="ECO:0000313" key="2">
    <source>
        <dbReference type="Proteomes" id="UP000024635"/>
    </source>
</evidence>
<organism evidence="1 2">
    <name type="scientific">Ancylostoma ceylanicum</name>
    <dbReference type="NCBI Taxonomy" id="53326"/>
    <lineage>
        <taxon>Eukaryota</taxon>
        <taxon>Metazoa</taxon>
        <taxon>Ecdysozoa</taxon>
        <taxon>Nematoda</taxon>
        <taxon>Chromadorea</taxon>
        <taxon>Rhabditida</taxon>
        <taxon>Rhabditina</taxon>
        <taxon>Rhabditomorpha</taxon>
        <taxon>Strongyloidea</taxon>
        <taxon>Ancylostomatidae</taxon>
        <taxon>Ancylostomatinae</taxon>
        <taxon>Ancylostoma</taxon>
    </lineage>
</organism>
<gene>
    <name evidence="1" type="primary">Acey_s0392.g588</name>
    <name evidence="1" type="ORF">Y032_0392g588</name>
</gene>
<accession>A0A016RT22</accession>
<dbReference type="Proteomes" id="UP000024635">
    <property type="component" value="Unassembled WGS sequence"/>
</dbReference>
<reference evidence="2" key="1">
    <citation type="journal article" date="2015" name="Nat. Genet.">
        <title>The genome and transcriptome of the zoonotic hookworm Ancylostoma ceylanicum identify infection-specific gene families.</title>
        <authorList>
            <person name="Schwarz E.M."/>
            <person name="Hu Y."/>
            <person name="Antoshechkin I."/>
            <person name="Miller M.M."/>
            <person name="Sternberg P.W."/>
            <person name="Aroian R.V."/>
        </authorList>
    </citation>
    <scope>NUCLEOTIDE SEQUENCE</scope>
    <source>
        <strain evidence="2">HY135</strain>
    </source>
</reference>
<dbReference type="EMBL" id="JARK01001728">
    <property type="protein sequence ID" value="EYB81119.1"/>
    <property type="molecule type" value="Genomic_DNA"/>
</dbReference>
<dbReference type="OrthoDB" id="103454at2759"/>
<keyword evidence="2" id="KW-1185">Reference proteome</keyword>
<name>A0A016RT22_9BILA</name>
<dbReference type="AlphaFoldDB" id="A0A016RT22"/>
<sequence>MIHTTSFPVLIFNALESVKSQVQSITSETVYPDDPKRPLTTGEMIELNMLDADVVEGHRRVPVFRALYLLASLLKDGDSSEPRSFVANVWISVVKHSDWKQVSQISEIADTPFGGVLKKIIEDENPPDTLVLVLPPCEAVLEACRRPLSVNEFASKWIRGAVERASSAVESALHNKKNEDMKRTNAVLTIPESSPVFRDRPLPCMDTLQATPA</sequence>
<evidence type="ECO:0000313" key="1">
    <source>
        <dbReference type="EMBL" id="EYB81119.1"/>
    </source>
</evidence>